<protein>
    <recommendedName>
        <fullName evidence="1">YqbQ/XkdQ domain-containing protein</fullName>
    </recommendedName>
</protein>
<name>A0A7I8D1M0_9FIRM</name>
<dbReference type="Pfam" id="PF24032">
    <property type="entry name" value="YQBQ"/>
    <property type="match status" value="1"/>
</dbReference>
<organism evidence="2 3">
    <name type="scientific">Solibaculum mannosilyticum</name>
    <dbReference type="NCBI Taxonomy" id="2780922"/>
    <lineage>
        <taxon>Bacteria</taxon>
        <taxon>Bacillati</taxon>
        <taxon>Bacillota</taxon>
        <taxon>Clostridia</taxon>
        <taxon>Eubacteriales</taxon>
        <taxon>Oscillospiraceae</taxon>
        <taxon>Solibaculum</taxon>
    </lineage>
</organism>
<dbReference type="SUPFAM" id="SSF69279">
    <property type="entry name" value="Phage tail proteins"/>
    <property type="match status" value="1"/>
</dbReference>
<sequence>MALELYVQHGSQVYAPTVKDGIAWETERSGSPGKLTFTVIPDDKLKIGEGDPVRFTDGDTPIFYGFIFTLKPKQYEISVTAYDQLRYLKNKDTYVYSNKRADQVVRMIADDFGLQCGTLENTRFVIPNRVEDNQTLFDTIGSALDITLENCKQMYVLYDDFGKIALKNAETMQVPILIDPETAQSYDYSTSIDSETYNKIKLCYENEEAGTRDIYIAQDGSHINEWGVLQYFDTIDENVNGSAKADALLSLYNQKTRNLSVSGAFGDNRVRAGCCVAVKLDLYDTSLQNWMLVEKCKHEYNDNQHTMDLTLRGNGFDA</sequence>
<dbReference type="AlphaFoldDB" id="A0A7I8D1M0"/>
<evidence type="ECO:0000313" key="2">
    <source>
        <dbReference type="EMBL" id="BCI60646.1"/>
    </source>
</evidence>
<feature type="domain" description="YqbQ/XkdQ" evidence="1">
    <location>
        <begin position="22"/>
        <end position="312"/>
    </location>
</feature>
<keyword evidence="3" id="KW-1185">Reference proteome</keyword>
<evidence type="ECO:0000259" key="1">
    <source>
        <dbReference type="Pfam" id="PF24032"/>
    </source>
</evidence>
<accession>A0A7I8D1M0</accession>
<evidence type="ECO:0000313" key="3">
    <source>
        <dbReference type="Proteomes" id="UP000593890"/>
    </source>
</evidence>
<reference evidence="3" key="1">
    <citation type="submission" date="2020-07" db="EMBL/GenBank/DDBJ databases">
        <title>Complete genome sequencing of Clostridia bacterium strain 12CBH8.</title>
        <authorList>
            <person name="Sakamoto M."/>
            <person name="Murakami T."/>
            <person name="Mori H."/>
        </authorList>
    </citation>
    <scope>NUCLEOTIDE SEQUENCE [LARGE SCALE GENOMIC DNA]</scope>
    <source>
        <strain evidence="3">12CBH8</strain>
    </source>
</reference>
<dbReference type="KEGG" id="sman:C12CBH8_12850"/>
<dbReference type="InterPro" id="IPR056937">
    <property type="entry name" value="YqbQ/XkdQ"/>
</dbReference>
<dbReference type="Proteomes" id="UP000593890">
    <property type="component" value="Chromosome"/>
</dbReference>
<dbReference type="RefSeq" id="WP_215532814.1">
    <property type="nucleotide sequence ID" value="NZ_AP023321.1"/>
</dbReference>
<dbReference type="EMBL" id="AP023321">
    <property type="protein sequence ID" value="BCI60646.1"/>
    <property type="molecule type" value="Genomic_DNA"/>
</dbReference>
<gene>
    <name evidence="2" type="ORF">C12CBH8_12850</name>
</gene>
<proteinExistence type="predicted"/>